<dbReference type="EMBL" id="JAULUE010002047">
    <property type="protein sequence ID" value="KAK5913024.1"/>
    <property type="molecule type" value="Genomic_DNA"/>
</dbReference>
<evidence type="ECO:0000313" key="2">
    <source>
        <dbReference type="Proteomes" id="UP001335648"/>
    </source>
</evidence>
<protein>
    <submittedName>
        <fullName evidence="1">Uncharacterized protein</fullName>
    </submittedName>
</protein>
<gene>
    <name evidence="1" type="ORF">CesoFtcFv8_002846</name>
</gene>
<comment type="caution">
    <text evidence="1">The sequence shown here is derived from an EMBL/GenBank/DDBJ whole genome shotgun (WGS) entry which is preliminary data.</text>
</comment>
<sequence>MRVNWVCCEEGGAGAGAVLRLRGLTQPESEVKSETNILYMSQHISREGANLAECDSRKKTESNLTRGIGGVF</sequence>
<organism evidence="1 2">
    <name type="scientific">Champsocephalus esox</name>
    <name type="common">pike icefish</name>
    <dbReference type="NCBI Taxonomy" id="159716"/>
    <lineage>
        <taxon>Eukaryota</taxon>
        <taxon>Metazoa</taxon>
        <taxon>Chordata</taxon>
        <taxon>Craniata</taxon>
        <taxon>Vertebrata</taxon>
        <taxon>Euteleostomi</taxon>
        <taxon>Actinopterygii</taxon>
        <taxon>Neopterygii</taxon>
        <taxon>Teleostei</taxon>
        <taxon>Neoteleostei</taxon>
        <taxon>Acanthomorphata</taxon>
        <taxon>Eupercaria</taxon>
        <taxon>Perciformes</taxon>
        <taxon>Notothenioidei</taxon>
        <taxon>Channichthyidae</taxon>
        <taxon>Champsocephalus</taxon>
    </lineage>
</organism>
<reference evidence="1 2" key="1">
    <citation type="journal article" date="2023" name="Mol. Biol. Evol.">
        <title>Genomics of Secondarily Temperate Adaptation in the Only Non-Antarctic Icefish.</title>
        <authorList>
            <person name="Rivera-Colon A.G."/>
            <person name="Rayamajhi N."/>
            <person name="Minhas B.F."/>
            <person name="Madrigal G."/>
            <person name="Bilyk K.T."/>
            <person name="Yoon V."/>
            <person name="Hune M."/>
            <person name="Gregory S."/>
            <person name="Cheng C.H.C."/>
            <person name="Catchen J.M."/>
        </authorList>
    </citation>
    <scope>NUCLEOTIDE SEQUENCE [LARGE SCALE GENOMIC DNA]</scope>
    <source>
        <strain evidence="1">JC2023a</strain>
    </source>
</reference>
<evidence type="ECO:0000313" key="1">
    <source>
        <dbReference type="EMBL" id="KAK5913024.1"/>
    </source>
</evidence>
<name>A0AAN8HEC6_9TELE</name>
<keyword evidence="2" id="KW-1185">Reference proteome</keyword>
<dbReference type="Proteomes" id="UP001335648">
    <property type="component" value="Unassembled WGS sequence"/>
</dbReference>
<accession>A0AAN8HEC6</accession>
<proteinExistence type="predicted"/>
<dbReference type="AlphaFoldDB" id="A0AAN8HEC6"/>